<gene>
    <name evidence="2" type="ORF">SAMN05216199_1492</name>
</gene>
<feature type="region of interest" description="Disordered" evidence="1">
    <location>
        <begin position="1"/>
        <end position="24"/>
    </location>
</feature>
<dbReference type="Proteomes" id="UP000199019">
    <property type="component" value="Unassembled WGS sequence"/>
</dbReference>
<keyword evidence="3" id="KW-1185">Reference proteome</keyword>
<accession>A0A1H9T9T0</accession>
<dbReference type="STRING" id="587636.SAMN05216199_1492"/>
<feature type="compositionally biased region" description="Pro residues" evidence="1">
    <location>
        <begin position="7"/>
        <end position="17"/>
    </location>
</feature>
<evidence type="ECO:0000313" key="3">
    <source>
        <dbReference type="Proteomes" id="UP000199019"/>
    </source>
</evidence>
<evidence type="ECO:0000256" key="1">
    <source>
        <dbReference type="SAM" id="MobiDB-lite"/>
    </source>
</evidence>
<evidence type="ECO:0000313" key="2">
    <source>
        <dbReference type="EMBL" id="SER93684.1"/>
    </source>
</evidence>
<name>A0A1H9T9T0_9MICO</name>
<protein>
    <submittedName>
        <fullName evidence="2">Uncharacterized protein</fullName>
    </submittedName>
</protein>
<sequence length="122" mass="13505">MSTAGPPGWPASVPPPESEGWQGPATSWLLDHCPPDYRGYAAWRRYPVALAWVALRHIEAQLDAMRQAYREARVELGDRVPADGLAQIMADIEAEGVRLLAARRSAALVYEALQGKRFVPRL</sequence>
<dbReference type="RefSeq" id="WP_245735654.1">
    <property type="nucleotide sequence ID" value="NZ_FOHB01000002.1"/>
</dbReference>
<proteinExistence type="predicted"/>
<dbReference type="EMBL" id="FOHB01000002">
    <property type="protein sequence ID" value="SER93684.1"/>
    <property type="molecule type" value="Genomic_DNA"/>
</dbReference>
<dbReference type="AlphaFoldDB" id="A0A1H9T9T0"/>
<reference evidence="3" key="1">
    <citation type="submission" date="2016-10" db="EMBL/GenBank/DDBJ databases">
        <authorList>
            <person name="Varghese N."/>
            <person name="Submissions S."/>
        </authorList>
    </citation>
    <scope>NUCLEOTIDE SEQUENCE [LARGE SCALE GENOMIC DNA]</scope>
    <source>
        <strain evidence="3">CGMCC 1.6963</strain>
    </source>
</reference>
<organism evidence="2 3">
    <name type="scientific">Pedococcus cremeus</name>
    <dbReference type="NCBI Taxonomy" id="587636"/>
    <lineage>
        <taxon>Bacteria</taxon>
        <taxon>Bacillati</taxon>
        <taxon>Actinomycetota</taxon>
        <taxon>Actinomycetes</taxon>
        <taxon>Micrococcales</taxon>
        <taxon>Intrasporangiaceae</taxon>
        <taxon>Pedococcus</taxon>
    </lineage>
</organism>